<keyword evidence="1" id="KW-0472">Membrane</keyword>
<dbReference type="PANTHER" id="PTHR34980:SF2">
    <property type="entry name" value="INNER MEMBRANE PROTEIN YHAH-RELATED"/>
    <property type="match status" value="1"/>
</dbReference>
<comment type="caution">
    <text evidence="2">The sequence shown here is derived from an EMBL/GenBank/DDBJ whole genome shotgun (WGS) entry which is preliminary data.</text>
</comment>
<feature type="transmembrane region" description="Helical" evidence="1">
    <location>
        <begin position="61"/>
        <end position="81"/>
    </location>
</feature>
<gene>
    <name evidence="2" type="ORF">C5O25_03155</name>
</gene>
<dbReference type="PANTHER" id="PTHR34980">
    <property type="entry name" value="INNER MEMBRANE PROTEIN-RELATED-RELATED"/>
    <property type="match status" value="1"/>
</dbReference>
<protein>
    <submittedName>
        <fullName evidence="2">DUF805 domain-containing protein</fullName>
    </submittedName>
</protein>
<feature type="transmembrane region" description="Helical" evidence="1">
    <location>
        <begin position="93"/>
        <end position="115"/>
    </location>
</feature>
<dbReference type="RefSeq" id="WP_107035277.1">
    <property type="nucleotide sequence ID" value="NZ_CAOMDK010000004.1"/>
</dbReference>
<evidence type="ECO:0000256" key="1">
    <source>
        <dbReference type="SAM" id="Phobius"/>
    </source>
</evidence>
<keyword evidence="3" id="KW-1185">Reference proteome</keyword>
<accession>A0A2V1IZA8</accession>
<keyword evidence="1" id="KW-1133">Transmembrane helix</keyword>
<evidence type="ECO:0000313" key="3">
    <source>
        <dbReference type="Proteomes" id="UP000244925"/>
    </source>
</evidence>
<proteinExistence type="predicted"/>
<dbReference type="Pfam" id="PF05656">
    <property type="entry name" value="DUF805"/>
    <property type="match status" value="1"/>
</dbReference>
<dbReference type="GO" id="GO:0005886">
    <property type="term" value="C:plasma membrane"/>
    <property type="evidence" value="ECO:0007669"/>
    <property type="project" value="TreeGrafter"/>
</dbReference>
<dbReference type="AlphaFoldDB" id="A0A2V1IZA8"/>
<keyword evidence="1" id="KW-0812">Transmembrane</keyword>
<dbReference type="InterPro" id="IPR008523">
    <property type="entry name" value="DUF805"/>
</dbReference>
<sequence>MAEFNQAAPLGFVDAVKRVINKYAEFKGRASRAEFWWWMLGCAAVSVVLSILAAITGFKLFQMISGLFSLAVLVPTLAVSWRRLHDTGRAGGWWFINFIPAVGLIIFIVFCAAPSEPQPNRFGEVPAN</sequence>
<dbReference type="EMBL" id="PUBV01000004">
    <property type="protein sequence ID" value="PWB08889.1"/>
    <property type="molecule type" value="Genomic_DNA"/>
</dbReference>
<dbReference type="Proteomes" id="UP000244925">
    <property type="component" value="Unassembled WGS sequence"/>
</dbReference>
<dbReference type="GeneID" id="93424586"/>
<reference evidence="3" key="1">
    <citation type="submission" date="2018-02" db="EMBL/GenBank/DDBJ databases">
        <authorList>
            <person name="Clavel T."/>
            <person name="Strowig T."/>
        </authorList>
    </citation>
    <scope>NUCLEOTIDE SEQUENCE [LARGE SCALE GENOMIC DNA]</scope>
    <source>
        <strain evidence="3">DSM 100764</strain>
    </source>
</reference>
<name>A0A2V1IZA8_9BACT</name>
<organism evidence="2 3">
    <name type="scientific">Paramuribaculum intestinale</name>
    <dbReference type="NCBI Taxonomy" id="2094151"/>
    <lineage>
        <taxon>Bacteria</taxon>
        <taxon>Pseudomonadati</taxon>
        <taxon>Bacteroidota</taxon>
        <taxon>Bacteroidia</taxon>
        <taxon>Bacteroidales</taxon>
        <taxon>Muribaculaceae</taxon>
        <taxon>Paramuribaculum</taxon>
    </lineage>
</organism>
<evidence type="ECO:0000313" key="2">
    <source>
        <dbReference type="EMBL" id="PWB08889.1"/>
    </source>
</evidence>
<feature type="transmembrane region" description="Helical" evidence="1">
    <location>
        <begin position="35"/>
        <end position="55"/>
    </location>
</feature>